<dbReference type="AlphaFoldDB" id="A0A6V7W7N4"/>
<evidence type="ECO:0000313" key="2">
    <source>
        <dbReference type="Proteomes" id="UP000580250"/>
    </source>
</evidence>
<proteinExistence type="predicted"/>
<name>A0A6V7W7N4_MELEN</name>
<reference evidence="1 2" key="1">
    <citation type="submission" date="2020-08" db="EMBL/GenBank/DDBJ databases">
        <authorList>
            <person name="Koutsovoulos G."/>
            <person name="Danchin GJ E."/>
        </authorList>
    </citation>
    <scope>NUCLEOTIDE SEQUENCE [LARGE SCALE GENOMIC DNA]</scope>
</reference>
<organism evidence="1 2">
    <name type="scientific">Meloidogyne enterolobii</name>
    <name type="common">Root-knot nematode worm</name>
    <name type="synonym">Meloidogyne mayaguensis</name>
    <dbReference type="NCBI Taxonomy" id="390850"/>
    <lineage>
        <taxon>Eukaryota</taxon>
        <taxon>Metazoa</taxon>
        <taxon>Ecdysozoa</taxon>
        <taxon>Nematoda</taxon>
        <taxon>Chromadorea</taxon>
        <taxon>Rhabditida</taxon>
        <taxon>Tylenchina</taxon>
        <taxon>Tylenchomorpha</taxon>
        <taxon>Tylenchoidea</taxon>
        <taxon>Meloidogynidae</taxon>
        <taxon>Meloidogyninae</taxon>
        <taxon>Meloidogyne</taxon>
    </lineage>
</organism>
<gene>
    <name evidence="1" type="ORF">MENT_LOCUS35471</name>
</gene>
<dbReference type="EMBL" id="CAJEWN010000459">
    <property type="protein sequence ID" value="CAD2183196.1"/>
    <property type="molecule type" value="Genomic_DNA"/>
</dbReference>
<accession>A0A6V7W7N4</accession>
<sequence>MKNIGIPLNEEKYEAQIYVPKVVDYWNNIYEKNGYRFKVFIFNERCEEKLKYKYGSETYNTPIPIYHSDDHFDGIRTVGAQFGSHWQYCYSCEKKYRRAREHDNKCKSRCRLCGRVGVGKPCPVS</sequence>
<dbReference type="OrthoDB" id="1110951at2759"/>
<comment type="caution">
    <text evidence="1">The sequence shown here is derived from an EMBL/GenBank/DDBJ whole genome shotgun (WGS) entry which is preliminary data.</text>
</comment>
<dbReference type="Proteomes" id="UP000580250">
    <property type="component" value="Unassembled WGS sequence"/>
</dbReference>
<protein>
    <submittedName>
        <fullName evidence="1">Uncharacterized protein</fullName>
    </submittedName>
</protein>
<evidence type="ECO:0000313" key="1">
    <source>
        <dbReference type="EMBL" id="CAD2183196.1"/>
    </source>
</evidence>